<dbReference type="EMBL" id="CAJVCH010096750">
    <property type="protein sequence ID" value="CAG7723223.1"/>
    <property type="molecule type" value="Genomic_DNA"/>
</dbReference>
<reference evidence="4" key="1">
    <citation type="submission" date="2021-06" db="EMBL/GenBank/DDBJ databases">
        <authorList>
            <person name="Hodson N. C."/>
            <person name="Mongue J. A."/>
            <person name="Jaron S. K."/>
        </authorList>
    </citation>
    <scope>NUCLEOTIDE SEQUENCE</scope>
</reference>
<dbReference type="Pfam" id="PF07728">
    <property type="entry name" value="AAA_5"/>
    <property type="match status" value="1"/>
</dbReference>
<dbReference type="GO" id="GO:0005524">
    <property type="term" value="F:ATP binding"/>
    <property type="evidence" value="ECO:0007669"/>
    <property type="project" value="UniProtKB-KW"/>
</dbReference>
<dbReference type="PANTHER" id="PTHR48103:SF2">
    <property type="entry name" value="MIDASIN"/>
    <property type="match status" value="1"/>
</dbReference>
<dbReference type="Proteomes" id="UP000708208">
    <property type="component" value="Unassembled WGS sequence"/>
</dbReference>
<evidence type="ECO:0000256" key="2">
    <source>
        <dbReference type="ARBA" id="ARBA00022840"/>
    </source>
</evidence>
<evidence type="ECO:0000313" key="5">
    <source>
        <dbReference type="Proteomes" id="UP000708208"/>
    </source>
</evidence>
<dbReference type="InterPro" id="IPR011704">
    <property type="entry name" value="ATPase_dyneun-rel_AAA"/>
</dbReference>
<evidence type="ECO:0000313" key="4">
    <source>
        <dbReference type="EMBL" id="CAG7723223.1"/>
    </source>
</evidence>
<keyword evidence="1" id="KW-0547">Nucleotide-binding</keyword>
<dbReference type="PANTHER" id="PTHR48103">
    <property type="entry name" value="MIDASIN-RELATED"/>
    <property type="match status" value="1"/>
</dbReference>
<organism evidence="4 5">
    <name type="scientific">Allacma fusca</name>
    <dbReference type="NCBI Taxonomy" id="39272"/>
    <lineage>
        <taxon>Eukaryota</taxon>
        <taxon>Metazoa</taxon>
        <taxon>Ecdysozoa</taxon>
        <taxon>Arthropoda</taxon>
        <taxon>Hexapoda</taxon>
        <taxon>Collembola</taxon>
        <taxon>Symphypleona</taxon>
        <taxon>Sminthuridae</taxon>
        <taxon>Allacma</taxon>
    </lineage>
</organism>
<gene>
    <name evidence="4" type="ORF">AFUS01_LOCUS12321</name>
</gene>
<dbReference type="GO" id="GO:0000055">
    <property type="term" value="P:ribosomal large subunit export from nucleus"/>
    <property type="evidence" value="ECO:0007669"/>
    <property type="project" value="TreeGrafter"/>
</dbReference>
<protein>
    <recommendedName>
        <fullName evidence="3">ATPase dynein-related AAA domain-containing protein</fullName>
    </recommendedName>
</protein>
<feature type="domain" description="ATPase dynein-related AAA" evidence="3">
    <location>
        <begin position="230"/>
        <end position="298"/>
    </location>
</feature>
<evidence type="ECO:0000259" key="3">
    <source>
        <dbReference type="Pfam" id="PF07728"/>
    </source>
</evidence>
<dbReference type="OrthoDB" id="422220at2759"/>
<dbReference type="GO" id="GO:0016887">
    <property type="term" value="F:ATP hydrolysis activity"/>
    <property type="evidence" value="ECO:0007669"/>
    <property type="project" value="InterPro"/>
</dbReference>
<dbReference type="AlphaFoldDB" id="A0A8J2JPX2"/>
<sequence length="323" mass="36789">MSSLQNSESGSSLRLDLQFENEGKSLQMGFRGSSNFIRSLNYQTPYSHPFEIEFSYKPAELKYILQLAPIREELETHLTFFRDTNKKILEPSDDRTFHPKLEDFSPTYDSCTEECCAEQEKLKDRIDILHRWVGLGHQISRIETQIGQGEQSSCAFSFIEGTLIDAIQIGQWVLLNEVNLTTLEMLKCLRRFGVPSTDTFIRRTFLLQVSTQTSKDTGRIVSAGKLPILIQEGVLVQAMRRVDSVILDELNLAPSEVLEALNRLLDDNRQLFITETGVTGTAHPRYMLFATHNPPALYGGRKAYIWESRPVTYSEPSIAATNW</sequence>
<proteinExistence type="predicted"/>
<keyword evidence="5" id="KW-1185">Reference proteome</keyword>
<dbReference type="GO" id="GO:0030687">
    <property type="term" value="C:preribosome, large subunit precursor"/>
    <property type="evidence" value="ECO:0007669"/>
    <property type="project" value="TreeGrafter"/>
</dbReference>
<evidence type="ECO:0000256" key="1">
    <source>
        <dbReference type="ARBA" id="ARBA00022741"/>
    </source>
</evidence>
<accession>A0A8J2JPX2</accession>
<dbReference type="GO" id="GO:0000027">
    <property type="term" value="P:ribosomal large subunit assembly"/>
    <property type="evidence" value="ECO:0007669"/>
    <property type="project" value="TreeGrafter"/>
</dbReference>
<keyword evidence="2" id="KW-0067">ATP-binding</keyword>
<comment type="caution">
    <text evidence="4">The sequence shown here is derived from an EMBL/GenBank/DDBJ whole genome shotgun (WGS) entry which is preliminary data.</text>
</comment>
<name>A0A8J2JPX2_9HEXA</name>
<dbReference type="GO" id="GO:0005634">
    <property type="term" value="C:nucleus"/>
    <property type="evidence" value="ECO:0007669"/>
    <property type="project" value="TreeGrafter"/>
</dbReference>